<proteinExistence type="evidence at protein level"/>
<dbReference type="AlphaFoldDB" id="Q9TRP5"/>
<accession>Q9TRP5</accession>
<organism>
    <name type="scientific">Bos taurus</name>
    <name type="common">Bovine</name>
    <dbReference type="NCBI Taxonomy" id="9913"/>
    <lineage>
        <taxon>Eukaryota</taxon>
        <taxon>Metazoa</taxon>
        <taxon>Chordata</taxon>
        <taxon>Craniata</taxon>
        <taxon>Vertebrata</taxon>
        <taxon>Euteleostomi</taxon>
        <taxon>Mammalia</taxon>
        <taxon>Eutheria</taxon>
        <taxon>Laurasiatheria</taxon>
        <taxon>Artiodactyla</taxon>
        <taxon>Ruminantia</taxon>
        <taxon>Pecora</taxon>
        <taxon>Bovidae</taxon>
        <taxon>Bovinae</taxon>
        <taxon>Bos</taxon>
    </lineage>
</organism>
<name>Q9TRP5_BOVIN</name>
<keyword id="KW-0903">Direct protein sequencing</keyword>
<reference key="1">
    <citation type="journal article" date="1992" name="EMBO J.">
        <title>Sequences directing dihydrolipoamide dehydrogenase (E3) binding are located on the 2-oxoglutarate dehydrogenase (E1) component of the mammalian 2-oxoglutarate dehydrogenase multienzyme complex.</title>
        <authorList>
            <person name="Rice J.E."/>
            <person name="Dunbar B."/>
            <person name="Lindsay J.G."/>
        </authorList>
    </citation>
    <scope>PROTEIN SEQUENCE</scope>
</reference>
<sequence length="21" mass="2165">GPLVEAQPNVSSLLVEDDLAV</sequence>
<protein>
    <submittedName>
        <fullName>2-oxoglutarate dehydrogenase, E1'</fullName>
    </submittedName>
</protein>